<dbReference type="GO" id="GO:0005643">
    <property type="term" value="C:nuclear pore"/>
    <property type="evidence" value="ECO:0007669"/>
    <property type="project" value="UniProtKB-ARBA"/>
</dbReference>
<keyword evidence="2" id="KW-0813">Transport</keyword>
<dbReference type="Pfam" id="PF23347">
    <property type="entry name" value="TPR_Nup160_C"/>
    <property type="match status" value="1"/>
</dbReference>
<dbReference type="PANTHER" id="PTHR21286:SF0">
    <property type="entry name" value="NUCLEAR PORE COMPLEX PROTEIN NUP160"/>
    <property type="match status" value="1"/>
</dbReference>
<organism evidence="8">
    <name type="scientific">Musa acuminata subsp. malaccensis</name>
    <name type="common">Wild banana</name>
    <name type="synonym">Musa malaccensis</name>
    <dbReference type="NCBI Taxonomy" id="214687"/>
    <lineage>
        <taxon>Eukaryota</taxon>
        <taxon>Viridiplantae</taxon>
        <taxon>Streptophyta</taxon>
        <taxon>Embryophyta</taxon>
        <taxon>Tracheophyta</taxon>
        <taxon>Spermatophyta</taxon>
        <taxon>Magnoliopsida</taxon>
        <taxon>Liliopsida</taxon>
        <taxon>Zingiberales</taxon>
        <taxon>Musaceae</taxon>
        <taxon>Musa</taxon>
    </lineage>
</organism>
<evidence type="ECO:0000256" key="2">
    <source>
        <dbReference type="ARBA" id="ARBA00022448"/>
    </source>
</evidence>
<dbReference type="InterPro" id="IPR056535">
    <property type="entry name" value="TPR_NUP160_M"/>
</dbReference>
<evidence type="ECO:0000259" key="6">
    <source>
        <dbReference type="Pfam" id="PF23347"/>
    </source>
</evidence>
<dbReference type="InterPro" id="IPR056536">
    <property type="entry name" value="TPR_NUP160_C"/>
</dbReference>
<dbReference type="Pfam" id="PF23354">
    <property type="entry name" value="TPR_NUP160_120_M"/>
    <property type="match status" value="1"/>
</dbReference>
<feature type="domain" description="NUP160 C-terminal TPR" evidence="6">
    <location>
        <begin position="1223"/>
        <end position="1487"/>
    </location>
</feature>
<gene>
    <name evidence="8" type="ORF">GSMUA_231870.1</name>
</gene>
<dbReference type="EMBL" id="HG996474">
    <property type="protein sequence ID" value="CAG1835082.1"/>
    <property type="molecule type" value="Genomic_DNA"/>
</dbReference>
<sequence length="1515" mass="169671">MAAVARSLAGVEVPILGSDKAEWIEVTVPSSSFSFAAASAPQPSPLANGGAAFAPRDAAGCHAIEGVDTKSYLIWRLHKDSPNILEVVEVIASKEFPQTGLHLVFQDALCPSAFLCKNVINSGSGNAYLLYVLTVSGVAYLLSLRSPFSYISGSSFPQREYVEFNVAPPTQITAMTAAAGCLVTGRQDGVVSCFQLGILDPSSPGFATELRDDVGIGRLWNLMSRQKAIGAVQDMVISDVCKRKCLFVIHADGLLRVWDLVSHNRVVSYNTSSHELEGTKPSRLWVNEANYDANLIYLAILHDGVPLSDIEMVAVYHFGLGTGDKLLLSPQPSSQSIHLDEGKLIDLKFEYDKLWILKGDGSMLYDLSQTDFDMKHTVAYGLQEDFVADQLFQSSEHALDDLMWTDHSIFSSVKDQAAYLVSSLYLRRLLQPGVYQSTALRATLLEHKKYISDYEFQSLTMDGLKKEIFAIIEGEGAATNSTTTVYYWRSFCTHFLRHWCQNSTPYGFFVDSSQNVVGLIRKNSVSLFRSLEGIEQLIYGFSDEFNYMKSSGMSLQDNVIDPEVLFEVLRCMSHISHQLGPAASALYYESLINPSISSEDIMSQLLKILEAGYCPSVISLIQQIGVDAAWEKKQTAHRSQRKFAVDILVSLNLLCSKATNWLVVLDTIEKFLTYLNPHRSVQEIDSKCMCNINSILLVQATSQVARMMFEAAFDLLLLLGYLVNISGQVNLLQTDIVRIKVRLIPTIYEVITKWLIIHFMGTTPTTRPTIEDFSSRLSLLHIGNRTGRNSWDGKLGSSDFTLACLFEFPTTFEGLEFLCSTSLPNPSKLNHLVQKYCSLIACSLTVAESNLSPSPTIELASLLLHHGQYEAAESLFIIVDGYSRSKKVSISAQTTDGEWCAHLHLLGFCLLVRAQSELQGVLKEQKLHEAVRCFFRAASGREAPKYLQNLRFETGFQHPEECASAAIWRLHYYQWAMQIFEQYGVSEGACQFALAALEQVDEVLNSSDNDLTENETTIRGRLWANVFKFTLDLKHYHDAYCAIISNPDEESKYICFRRFVIVLCENRAAKVLCDGGLPFVGLIEKVEQELVWKAERSDIFAKPNPYKLLYAFEANRNNWRKAACYMFRYSVRLKKEANSNGNHQDSSVLQERLHALSAAINALQQVDHAYAWIESQYGNDLSNYQGSPNKKPRNVSAENSSFLSVAGGLAPESSAINYSIDIDMLEKEYIITSAHHMLSLVNNKMKFPGIQKLSNVVDVLIEENLYDMAFTIVVNFWKGSGLKRELEQAFVALSQKCCPNRVGSAFMGSNVKTNNLLLTYSEEETPADSKKTASPVFSKFKGNDQWETLELYLEKYRKLDPRLPVTVAETLLYTDPQIELPLWLVHMFKGGRKVSWGMTGQEPDSATLFRLYVDYGRHAEATNLLLENLDSFSSLRPADIINRKKMSATWFPYIAIERLWCQLEEMRSSGHMVDHCDKLKKLLQEALMKLLKQVQLDSDDALAAAAASKMQNPGS</sequence>
<evidence type="ECO:0000313" key="8">
    <source>
        <dbReference type="EMBL" id="CAG1835082.1"/>
    </source>
</evidence>
<name>A0A8D6ZRL1_MUSAM</name>
<evidence type="ECO:0000259" key="5">
    <source>
        <dbReference type="Pfam" id="PF17238"/>
    </source>
</evidence>
<feature type="domain" description="NUP160 helical" evidence="5">
    <location>
        <begin position="553"/>
        <end position="743"/>
    </location>
</feature>
<dbReference type="Pfam" id="PF11715">
    <property type="entry name" value="Beta-prop_Nup120_160"/>
    <property type="match status" value="1"/>
</dbReference>
<proteinExistence type="predicted"/>
<dbReference type="InterPro" id="IPR035192">
    <property type="entry name" value="NUP160_hel_plant"/>
</dbReference>
<feature type="domain" description="NUP160 middle TPR" evidence="7">
    <location>
        <begin position="921"/>
        <end position="1164"/>
    </location>
</feature>
<dbReference type="PANTHER" id="PTHR21286">
    <property type="entry name" value="NUCLEAR PORE COMPLEX PROTEIN NUP160"/>
    <property type="match status" value="1"/>
</dbReference>
<evidence type="ECO:0000259" key="7">
    <source>
        <dbReference type="Pfam" id="PF23354"/>
    </source>
</evidence>
<dbReference type="Pfam" id="PF17238">
    <property type="entry name" value="NUP160_helical_2"/>
    <property type="match status" value="1"/>
</dbReference>
<evidence type="ECO:0000256" key="3">
    <source>
        <dbReference type="ARBA" id="ARBA00023242"/>
    </source>
</evidence>
<dbReference type="GO" id="GO:0006913">
    <property type="term" value="P:nucleocytoplasmic transport"/>
    <property type="evidence" value="ECO:0007669"/>
    <property type="project" value="UniProtKB-ARBA"/>
</dbReference>
<feature type="domain" description="Nucleoporin Nup120/160 beta-propeller" evidence="4">
    <location>
        <begin position="72"/>
        <end position="535"/>
    </location>
</feature>
<keyword evidence="3" id="KW-0539">Nucleus</keyword>
<evidence type="ECO:0000259" key="4">
    <source>
        <dbReference type="Pfam" id="PF11715"/>
    </source>
</evidence>
<evidence type="ECO:0000256" key="1">
    <source>
        <dbReference type="ARBA" id="ARBA00004123"/>
    </source>
</evidence>
<protein>
    <submittedName>
        <fullName evidence="8">(wild Malaysian banana) hypothetical protein</fullName>
    </submittedName>
</protein>
<dbReference type="InterPro" id="IPR021717">
    <property type="entry name" value="Nucleoporin_Nup160"/>
</dbReference>
<reference evidence="8" key="1">
    <citation type="submission" date="2021-03" db="EMBL/GenBank/DDBJ databases">
        <authorList>
            <consortium name="Genoscope - CEA"/>
            <person name="William W."/>
        </authorList>
    </citation>
    <scope>NUCLEOTIDE SEQUENCE</scope>
    <source>
        <strain evidence="8">Doubled-haploid Pahang</strain>
    </source>
</reference>
<dbReference type="InterPro" id="IPR059141">
    <property type="entry name" value="Beta-prop_Nup120_160"/>
</dbReference>
<accession>A0A8D6ZRL1</accession>
<comment type="subcellular location">
    <subcellularLocation>
        <location evidence="1">Nucleus</location>
    </subcellularLocation>
</comment>